<protein>
    <submittedName>
        <fullName evidence="2">Sigma-70 family RNA polymerase sigma factor</fullName>
    </submittedName>
</protein>
<sequence length="277" mass="30226">MDGAGEFDEVRSDPDPVRRGQRATELITLYQQRATELARLRREAIEEAHRAGLSYTEIAQLLGVTKGRISQIRTNAPPAERAFFGVGPVAVGIPRSAENDDERDHVHFDVSYQATQQRVEVDLARLSMASTRFEIEPDTEDVPAGDAVVICAPEAAPVARRLLAADKALGFENNDGTWYLVDKASGRRYGSPFRADSTSRIDIGYLARQVADGRVIVHIAGVTGVGSLGIAHWLTGHVSEIYERSARFTSAVIECDFDADLSITGSRIVAGPFTSRE</sequence>
<evidence type="ECO:0000313" key="2">
    <source>
        <dbReference type="EMBL" id="MEV0363682.1"/>
    </source>
</evidence>
<name>A0ABV3F7Q3_9NOCA</name>
<dbReference type="EMBL" id="JBFAIH010000006">
    <property type="protein sequence ID" value="MEV0363682.1"/>
    <property type="molecule type" value="Genomic_DNA"/>
</dbReference>
<accession>A0ABV3F7Q3</accession>
<dbReference type="SUPFAM" id="SSF88659">
    <property type="entry name" value="Sigma3 and sigma4 domains of RNA polymerase sigma factors"/>
    <property type="match status" value="1"/>
</dbReference>
<reference evidence="2 3" key="1">
    <citation type="submission" date="2024-06" db="EMBL/GenBank/DDBJ databases">
        <title>The Natural Products Discovery Center: Release of the First 8490 Sequenced Strains for Exploring Actinobacteria Biosynthetic Diversity.</title>
        <authorList>
            <person name="Kalkreuter E."/>
            <person name="Kautsar S.A."/>
            <person name="Yang D."/>
            <person name="Bader C.D."/>
            <person name="Teijaro C.N."/>
            <person name="Fluegel L."/>
            <person name="Davis C.M."/>
            <person name="Simpson J.R."/>
            <person name="Lauterbach L."/>
            <person name="Steele A.D."/>
            <person name="Gui C."/>
            <person name="Meng S."/>
            <person name="Li G."/>
            <person name="Viehrig K."/>
            <person name="Ye F."/>
            <person name="Su P."/>
            <person name="Kiefer A.F."/>
            <person name="Nichols A."/>
            <person name="Cepeda A.J."/>
            <person name="Yan W."/>
            <person name="Fan B."/>
            <person name="Jiang Y."/>
            <person name="Adhikari A."/>
            <person name="Zheng C.-J."/>
            <person name="Schuster L."/>
            <person name="Cowan T.M."/>
            <person name="Smanski M.J."/>
            <person name="Chevrette M.G."/>
            <person name="De Carvalho L.P.S."/>
            <person name="Shen B."/>
        </authorList>
    </citation>
    <scope>NUCLEOTIDE SEQUENCE [LARGE SCALE GENOMIC DNA]</scope>
    <source>
        <strain evidence="2 3">NPDC050671</strain>
    </source>
</reference>
<feature type="compositionally biased region" description="Basic and acidic residues" evidence="1">
    <location>
        <begin position="8"/>
        <end position="18"/>
    </location>
</feature>
<keyword evidence="3" id="KW-1185">Reference proteome</keyword>
<evidence type="ECO:0000313" key="3">
    <source>
        <dbReference type="Proteomes" id="UP001551658"/>
    </source>
</evidence>
<organism evidence="2 3">
    <name type="scientific">Nocardia fusca</name>
    <dbReference type="NCBI Taxonomy" id="941183"/>
    <lineage>
        <taxon>Bacteria</taxon>
        <taxon>Bacillati</taxon>
        <taxon>Actinomycetota</taxon>
        <taxon>Actinomycetes</taxon>
        <taxon>Mycobacteriales</taxon>
        <taxon>Nocardiaceae</taxon>
        <taxon>Nocardia</taxon>
    </lineage>
</organism>
<evidence type="ECO:0000256" key="1">
    <source>
        <dbReference type="SAM" id="MobiDB-lite"/>
    </source>
</evidence>
<gene>
    <name evidence="2" type="ORF">AB0H72_13350</name>
</gene>
<comment type="caution">
    <text evidence="2">The sequence shown here is derived from an EMBL/GenBank/DDBJ whole genome shotgun (WGS) entry which is preliminary data.</text>
</comment>
<dbReference type="Proteomes" id="UP001551658">
    <property type="component" value="Unassembled WGS sequence"/>
</dbReference>
<dbReference type="InterPro" id="IPR013324">
    <property type="entry name" value="RNA_pol_sigma_r3/r4-like"/>
</dbReference>
<dbReference type="RefSeq" id="WP_357978117.1">
    <property type="nucleotide sequence ID" value="NZ_JBFAIH010000006.1"/>
</dbReference>
<feature type="region of interest" description="Disordered" evidence="1">
    <location>
        <begin position="1"/>
        <end position="21"/>
    </location>
</feature>
<proteinExistence type="predicted"/>